<dbReference type="Pfam" id="PF22422">
    <property type="entry name" value="MGH1-like_GH"/>
    <property type="match status" value="1"/>
</dbReference>
<dbReference type="RefSeq" id="WP_133351663.1">
    <property type="nucleotide sequence ID" value="NZ_SMZQ01000012.1"/>
</dbReference>
<dbReference type="EMBL" id="SMZQ01000012">
    <property type="protein sequence ID" value="TDL33245.1"/>
    <property type="molecule type" value="Genomic_DNA"/>
</dbReference>
<comment type="caution">
    <text evidence="5">The sequence shown here is derived from an EMBL/GenBank/DDBJ whole genome shotgun (WGS) entry which is preliminary data.</text>
</comment>
<dbReference type="GO" id="GO:0004573">
    <property type="term" value="F:Glc3Man9GlcNAc2 oligosaccharide glucosidase activity"/>
    <property type="evidence" value="ECO:0007669"/>
    <property type="project" value="InterPro"/>
</dbReference>
<keyword evidence="2" id="KW-0378">Hydrolase</keyword>
<name>A0A4R5XQT6_9MICC</name>
<gene>
    <name evidence="5" type="ORF">E2R57_18765</name>
</gene>
<organism evidence="5 6">
    <name type="scientific">Arthrobacter nitrophenolicus</name>
    <dbReference type="NCBI Taxonomy" id="683150"/>
    <lineage>
        <taxon>Bacteria</taxon>
        <taxon>Bacillati</taxon>
        <taxon>Actinomycetota</taxon>
        <taxon>Actinomycetes</taxon>
        <taxon>Micrococcales</taxon>
        <taxon>Micrococcaceae</taxon>
        <taxon>Arthrobacter</taxon>
    </lineage>
</organism>
<dbReference type="SUPFAM" id="SSF48208">
    <property type="entry name" value="Six-hairpin glycosidases"/>
    <property type="match status" value="1"/>
</dbReference>
<dbReference type="InterPro" id="IPR054491">
    <property type="entry name" value="MGH1-like_GH"/>
</dbReference>
<dbReference type="PANTHER" id="PTHR10412">
    <property type="entry name" value="MANNOSYL-OLIGOSACCHARIDE GLUCOSIDASE"/>
    <property type="match status" value="1"/>
</dbReference>
<evidence type="ECO:0000313" key="6">
    <source>
        <dbReference type="Proteomes" id="UP000294621"/>
    </source>
</evidence>
<dbReference type="Proteomes" id="UP000294621">
    <property type="component" value="Unassembled WGS sequence"/>
</dbReference>
<comment type="similarity">
    <text evidence="1">Belongs to the glycosyl hydrolase 63 family.</text>
</comment>
<evidence type="ECO:0000259" key="4">
    <source>
        <dbReference type="Pfam" id="PF22422"/>
    </source>
</evidence>
<reference evidence="5 6" key="1">
    <citation type="submission" date="2019-03" db="EMBL/GenBank/DDBJ databases">
        <title>Genome Sequencing and Assembly of Various Microbes Isolated from Partially Reclaimed Soil and Acid Mine Drainage (AMD) Site.</title>
        <authorList>
            <person name="Steinbock B."/>
            <person name="Bechtold R."/>
            <person name="Sevigny J.L."/>
            <person name="Thomas D."/>
            <person name="Cuthill L.R."/>
            <person name="Aveiro Johannsen E.J."/>
            <person name="Thomas K."/>
            <person name="Ghosh A."/>
        </authorList>
    </citation>
    <scope>NUCLEOTIDE SEQUENCE [LARGE SCALE GENOMIC DNA]</scope>
    <source>
        <strain evidence="5 6">S-A1</strain>
    </source>
</reference>
<keyword evidence="3" id="KW-0326">Glycosidase</keyword>
<sequence>MASATGAGTSGLRETVLGLLAAHWRAEHGYSVPNPGTYPHLWLWDSCFHAVLWAKLGDGRAAGQELDAVLAGQLAGGMVPHMRYGGAGPDTWLGPLPGTSSLTQPPMFGHAARVMSDAGIQLSAGTLARARAGLDWLWENRRTPEGLIYVVHPWEAGNDHSPRWDDWGAPGRTSDGYSRSARTAWNKERMAEVSFSADGAACWSASFVACPAAFNAYTAFNLRELAAITGDPELETRAAALAEAMDEQLWDDSEQLWSDLAVVGGGPSVSIPISDGVMGALVTADRAKARAALAQLADPARFGAPYGPANVARSHPAYDPDTYWRGPAWPPLNYLFQQAFRRQGMDDEAAWLAKLTETGAVASGWAEYWNPDNGRGLGAVPQTWAGLVIAMQQ</sequence>
<accession>A0A4R5XQT6</accession>
<evidence type="ECO:0000256" key="2">
    <source>
        <dbReference type="ARBA" id="ARBA00022801"/>
    </source>
</evidence>
<evidence type="ECO:0000256" key="3">
    <source>
        <dbReference type="ARBA" id="ARBA00023295"/>
    </source>
</evidence>
<dbReference type="STRING" id="683150.G205_05476"/>
<feature type="domain" description="Mannosylglycerate hydrolase MGH1-like glycoside hydrolase" evidence="4">
    <location>
        <begin position="38"/>
        <end position="384"/>
    </location>
</feature>
<dbReference type="Gene3D" id="1.50.10.10">
    <property type="match status" value="1"/>
</dbReference>
<dbReference type="AlphaFoldDB" id="A0A4R5XQT6"/>
<protein>
    <recommendedName>
        <fullName evidence="4">Mannosylglycerate hydrolase MGH1-like glycoside hydrolase domain-containing protein</fullName>
    </recommendedName>
</protein>
<dbReference type="InterPro" id="IPR004888">
    <property type="entry name" value="Glycoside_hydrolase_63"/>
</dbReference>
<dbReference type="InterPro" id="IPR008928">
    <property type="entry name" value="6-hairpin_glycosidase_sf"/>
</dbReference>
<dbReference type="OrthoDB" id="9798687at2"/>
<evidence type="ECO:0000313" key="5">
    <source>
        <dbReference type="EMBL" id="TDL33245.1"/>
    </source>
</evidence>
<dbReference type="PANTHER" id="PTHR10412:SF11">
    <property type="entry name" value="MANNOSYL-OLIGOSACCHARIDE GLUCOSIDASE"/>
    <property type="match status" value="1"/>
</dbReference>
<proteinExistence type="inferred from homology"/>
<dbReference type="GO" id="GO:0006487">
    <property type="term" value="P:protein N-linked glycosylation"/>
    <property type="evidence" value="ECO:0007669"/>
    <property type="project" value="TreeGrafter"/>
</dbReference>
<evidence type="ECO:0000256" key="1">
    <source>
        <dbReference type="ARBA" id="ARBA00010833"/>
    </source>
</evidence>
<dbReference type="InterPro" id="IPR012341">
    <property type="entry name" value="6hp_glycosidase-like_sf"/>
</dbReference>
<dbReference type="GO" id="GO:0009311">
    <property type="term" value="P:oligosaccharide metabolic process"/>
    <property type="evidence" value="ECO:0007669"/>
    <property type="project" value="InterPro"/>
</dbReference>